<evidence type="ECO:0000313" key="4">
    <source>
        <dbReference type="RefSeq" id="XP_018453715.2"/>
    </source>
</evidence>
<reference evidence="3" key="1">
    <citation type="journal article" date="2019" name="Database">
        <title>The radish genome database (RadishGD): an integrated information resource for radish genomics.</title>
        <authorList>
            <person name="Yu H.J."/>
            <person name="Baek S."/>
            <person name="Lee Y.J."/>
            <person name="Cho A."/>
            <person name="Mun J.H."/>
        </authorList>
    </citation>
    <scope>NUCLEOTIDE SEQUENCE [LARGE SCALE GENOMIC DNA]</scope>
    <source>
        <strain evidence="3">cv. WK10039</strain>
    </source>
</reference>
<dbReference type="RefSeq" id="XP_018453715.2">
    <property type="nucleotide sequence ID" value="XM_018598213.2"/>
</dbReference>
<name>A0A6J0L0M3_RAPSA</name>
<protein>
    <submittedName>
        <fullName evidence="4">Glutathione S-transferase T3-like</fullName>
    </submittedName>
</protein>
<accession>A0A6J0L0M3</accession>
<dbReference type="GeneID" id="108824834"/>
<keyword evidence="3" id="KW-1185">Reference proteome</keyword>
<feature type="domain" description="Myb-like" evidence="2">
    <location>
        <begin position="123"/>
        <end position="194"/>
    </location>
</feature>
<organism evidence="3 4">
    <name type="scientific">Raphanus sativus</name>
    <name type="common">Radish</name>
    <name type="synonym">Raphanus raphanistrum var. sativus</name>
    <dbReference type="NCBI Taxonomy" id="3726"/>
    <lineage>
        <taxon>Eukaryota</taxon>
        <taxon>Viridiplantae</taxon>
        <taxon>Streptophyta</taxon>
        <taxon>Embryophyta</taxon>
        <taxon>Tracheophyta</taxon>
        <taxon>Spermatophyta</taxon>
        <taxon>Magnoliopsida</taxon>
        <taxon>eudicotyledons</taxon>
        <taxon>Gunneridae</taxon>
        <taxon>Pentapetalae</taxon>
        <taxon>rosids</taxon>
        <taxon>malvids</taxon>
        <taxon>Brassicales</taxon>
        <taxon>Brassicaceae</taxon>
        <taxon>Brassiceae</taxon>
        <taxon>Raphanus</taxon>
    </lineage>
</organism>
<gene>
    <name evidence="4" type="primary">LOC108824834</name>
</gene>
<evidence type="ECO:0000259" key="2">
    <source>
        <dbReference type="PROSITE" id="PS50090"/>
    </source>
</evidence>
<evidence type="ECO:0000313" key="3">
    <source>
        <dbReference type="Proteomes" id="UP000504610"/>
    </source>
</evidence>
<evidence type="ECO:0000256" key="1">
    <source>
        <dbReference type="SAM" id="MobiDB-lite"/>
    </source>
</evidence>
<dbReference type="PROSITE" id="PS50090">
    <property type="entry name" value="MYB_LIKE"/>
    <property type="match status" value="1"/>
</dbReference>
<dbReference type="AlphaFoldDB" id="A0A6J0L0M3"/>
<dbReference type="PANTHER" id="PTHR45023:SF4">
    <property type="entry name" value="GLYCINE-RICH PROTEIN-RELATED"/>
    <property type="match status" value="1"/>
</dbReference>
<proteinExistence type="predicted"/>
<feature type="region of interest" description="Disordered" evidence="1">
    <location>
        <begin position="107"/>
        <end position="128"/>
    </location>
</feature>
<dbReference type="PANTHER" id="PTHR45023">
    <property type="match status" value="1"/>
</dbReference>
<reference evidence="4" key="2">
    <citation type="submission" date="2025-08" db="UniProtKB">
        <authorList>
            <consortium name="RefSeq"/>
        </authorList>
    </citation>
    <scope>IDENTIFICATION</scope>
    <source>
        <tissue evidence="4">Leaf</tissue>
    </source>
</reference>
<dbReference type="OrthoDB" id="1033370at2759"/>
<dbReference type="InterPro" id="IPR001005">
    <property type="entry name" value="SANT/Myb"/>
</dbReference>
<dbReference type="Proteomes" id="UP000504610">
    <property type="component" value="Chromosome 9"/>
</dbReference>
<feature type="compositionally biased region" description="Basic and acidic residues" evidence="1">
    <location>
        <begin position="110"/>
        <end position="128"/>
    </location>
</feature>
<dbReference type="KEGG" id="rsz:108824834"/>
<sequence>MVCWMNACRFMSRSVVTCPLELNGLCDECFSSFFSSVINRVLFCLLLLCVLLLPSSPLSHLCYFLLFLLLSSMAYFPSSGTISFGELLSSQTQTVSFGNIPSLGSLGTEASHKPQHVDGDTAAARKERRKWSQGDDIVLISAWLNTSKDAVVANEQKAGTFWDRVAAYYTASPHSAGCLARKTGDCKQRWHKINDFVSKFCGSYAAATREKSSGQNEVDVLKKAHQIFLINHKKKFTLEHAWRELRYDQKWCELSHNDDKKKKRKNEEDADSVPSEASGSKRPPGVKAAKAALKNKAVVHEIVDVEKYERMWTIKEKDLAAKQKELAGKEQLSKMNMLENLLARKEPLADYEEVLKKKLISQLFSS</sequence>
<feature type="region of interest" description="Disordered" evidence="1">
    <location>
        <begin position="258"/>
        <end position="286"/>
    </location>
</feature>